<dbReference type="GO" id="GO:0046306">
    <property type="term" value="P:alkanesulfonate catabolic process"/>
    <property type="evidence" value="ECO:0007669"/>
    <property type="project" value="TreeGrafter"/>
</dbReference>
<feature type="domain" description="Luciferase-like" evidence="5">
    <location>
        <begin position="20"/>
        <end position="233"/>
    </location>
</feature>
<dbReference type="EMBL" id="CADCUT010000137">
    <property type="protein sequence ID" value="CAA9415871.1"/>
    <property type="molecule type" value="Genomic_DNA"/>
</dbReference>
<keyword evidence="3" id="KW-0560">Oxidoreductase</keyword>
<keyword evidence="2" id="KW-0288">FMN</keyword>
<dbReference type="PANTHER" id="PTHR42847:SF8">
    <property type="entry name" value="CONSERVED PROTEIN"/>
    <property type="match status" value="1"/>
</dbReference>
<dbReference type="InterPro" id="IPR019952">
    <property type="entry name" value="F420_OxRdatse_Rv1855c_pred"/>
</dbReference>
<reference evidence="6" key="1">
    <citation type="submission" date="2020-02" db="EMBL/GenBank/DDBJ databases">
        <authorList>
            <person name="Meier V. D."/>
        </authorList>
    </citation>
    <scope>NUCLEOTIDE SEQUENCE</scope>
    <source>
        <strain evidence="6">AVDCRST_MAG03</strain>
    </source>
</reference>
<keyword evidence="1" id="KW-0285">Flavoprotein</keyword>
<evidence type="ECO:0000256" key="1">
    <source>
        <dbReference type="ARBA" id="ARBA00022630"/>
    </source>
</evidence>
<dbReference type="InterPro" id="IPR036661">
    <property type="entry name" value="Luciferase-like_sf"/>
</dbReference>
<gene>
    <name evidence="6" type="ORF">AVDCRST_MAG03-2201</name>
</gene>
<evidence type="ECO:0000256" key="2">
    <source>
        <dbReference type="ARBA" id="ARBA00022643"/>
    </source>
</evidence>
<evidence type="ECO:0000259" key="5">
    <source>
        <dbReference type="Pfam" id="PF00296"/>
    </source>
</evidence>
<proteinExistence type="predicted"/>
<accession>A0A6J4PHU5</accession>
<dbReference type="GO" id="GO:0008726">
    <property type="term" value="F:alkanesulfonate monooxygenase activity"/>
    <property type="evidence" value="ECO:0007669"/>
    <property type="project" value="TreeGrafter"/>
</dbReference>
<evidence type="ECO:0000256" key="3">
    <source>
        <dbReference type="ARBA" id="ARBA00023002"/>
    </source>
</evidence>
<keyword evidence="4" id="KW-0503">Monooxygenase</keyword>
<dbReference type="SUPFAM" id="SSF51679">
    <property type="entry name" value="Bacterial luciferase-like"/>
    <property type="match status" value="1"/>
</dbReference>
<dbReference type="Pfam" id="PF00296">
    <property type="entry name" value="Bac_luciferase"/>
    <property type="match status" value="1"/>
</dbReference>
<dbReference type="InterPro" id="IPR050172">
    <property type="entry name" value="SsuD_RutA_monooxygenase"/>
</dbReference>
<dbReference type="InterPro" id="IPR011251">
    <property type="entry name" value="Luciferase-like_dom"/>
</dbReference>
<sequence>MQLGIHFANFALPGGPESLAPTLAATARAAEEGGASDFTVMDHWFQMESFATAQDPMLEGYGSLGFLAGQTRAMTLGALVTGVTYRHPGLLAKTVTTLDVLSGGRAMLGIGAAWYEREHRGLGVPFPGVGERFERLEETLQICKQMWSDDDGPYEGSHYRLEETICSPRPIQQPGPKILIGGMGERKTLRLVARYADACNLFALDPATVRHKLDVLARHCETESRDPADVEKTVITGSDPLDDVDAFVAGMEEYARLGIEKVWVGPPGQDPVAWVEQATEKVVPRLRDL</sequence>
<evidence type="ECO:0000256" key="4">
    <source>
        <dbReference type="ARBA" id="ARBA00023033"/>
    </source>
</evidence>
<protein>
    <recommendedName>
        <fullName evidence="5">Luciferase-like domain-containing protein</fullName>
    </recommendedName>
</protein>
<evidence type="ECO:0000313" key="6">
    <source>
        <dbReference type="EMBL" id="CAA9415871.1"/>
    </source>
</evidence>
<dbReference type="Gene3D" id="3.20.20.30">
    <property type="entry name" value="Luciferase-like domain"/>
    <property type="match status" value="1"/>
</dbReference>
<name>A0A6J4PHU5_9ACTN</name>
<dbReference type="PANTHER" id="PTHR42847">
    <property type="entry name" value="ALKANESULFONATE MONOOXYGENASE"/>
    <property type="match status" value="1"/>
</dbReference>
<dbReference type="AlphaFoldDB" id="A0A6J4PHU5"/>
<organism evidence="6">
    <name type="scientific">uncultured Rubrobacteraceae bacterium</name>
    <dbReference type="NCBI Taxonomy" id="349277"/>
    <lineage>
        <taxon>Bacteria</taxon>
        <taxon>Bacillati</taxon>
        <taxon>Actinomycetota</taxon>
        <taxon>Rubrobacteria</taxon>
        <taxon>Rubrobacterales</taxon>
        <taxon>Rubrobacteraceae</taxon>
        <taxon>environmental samples</taxon>
    </lineage>
</organism>
<dbReference type="NCBIfam" id="TIGR03560">
    <property type="entry name" value="F420_Rv1855c"/>
    <property type="match status" value="1"/>
</dbReference>